<evidence type="ECO:0000313" key="1">
    <source>
        <dbReference type="EMBL" id="TWU57669.1"/>
    </source>
</evidence>
<protein>
    <submittedName>
        <fullName evidence="1">Uncharacterized protein</fullName>
    </submittedName>
</protein>
<gene>
    <name evidence="1" type="ORF">Poly59_05760</name>
</gene>
<dbReference type="EMBL" id="SJPX01000001">
    <property type="protein sequence ID" value="TWU57669.1"/>
    <property type="molecule type" value="Genomic_DNA"/>
</dbReference>
<dbReference type="Proteomes" id="UP000317977">
    <property type="component" value="Unassembled WGS sequence"/>
</dbReference>
<evidence type="ECO:0000313" key="2">
    <source>
        <dbReference type="Proteomes" id="UP000317977"/>
    </source>
</evidence>
<name>A0A5C6FDC9_9BACT</name>
<dbReference type="AlphaFoldDB" id="A0A5C6FDC9"/>
<proteinExistence type="predicted"/>
<sequence>MSGGVFRALEQAQPLVNVACGLAGNRSLSCVQQLTGLAQAKSRLGITANQDAIDSRIMIARNSVIAGSKLS</sequence>
<comment type="caution">
    <text evidence="1">The sequence shown here is derived from an EMBL/GenBank/DDBJ whole genome shotgun (WGS) entry which is preliminary data.</text>
</comment>
<keyword evidence="2" id="KW-1185">Reference proteome</keyword>
<reference evidence="1 2" key="1">
    <citation type="submission" date="2019-02" db="EMBL/GenBank/DDBJ databases">
        <title>Deep-cultivation of Planctomycetes and their phenomic and genomic characterization uncovers novel biology.</title>
        <authorList>
            <person name="Wiegand S."/>
            <person name="Jogler M."/>
            <person name="Boedeker C."/>
            <person name="Pinto D."/>
            <person name="Vollmers J."/>
            <person name="Rivas-Marin E."/>
            <person name="Kohn T."/>
            <person name="Peeters S.H."/>
            <person name="Heuer A."/>
            <person name="Rast P."/>
            <person name="Oberbeckmann S."/>
            <person name="Bunk B."/>
            <person name="Jeske O."/>
            <person name="Meyerdierks A."/>
            <person name="Storesund J.E."/>
            <person name="Kallscheuer N."/>
            <person name="Luecker S."/>
            <person name="Lage O.M."/>
            <person name="Pohl T."/>
            <person name="Merkel B.J."/>
            <person name="Hornburger P."/>
            <person name="Mueller R.-W."/>
            <person name="Bruemmer F."/>
            <person name="Labrenz M."/>
            <person name="Spormann A.M."/>
            <person name="Op Den Camp H."/>
            <person name="Overmann J."/>
            <person name="Amann R."/>
            <person name="Jetten M.S.M."/>
            <person name="Mascher T."/>
            <person name="Medema M.H."/>
            <person name="Devos D.P."/>
            <person name="Kaster A.-K."/>
            <person name="Ovreas L."/>
            <person name="Rohde M."/>
            <person name="Galperin M.Y."/>
            <person name="Jogler C."/>
        </authorList>
    </citation>
    <scope>NUCLEOTIDE SEQUENCE [LARGE SCALE GENOMIC DNA]</scope>
    <source>
        <strain evidence="1 2">Poly59</strain>
    </source>
</reference>
<organism evidence="1 2">
    <name type="scientific">Rubripirellula reticaptiva</name>
    <dbReference type="NCBI Taxonomy" id="2528013"/>
    <lineage>
        <taxon>Bacteria</taxon>
        <taxon>Pseudomonadati</taxon>
        <taxon>Planctomycetota</taxon>
        <taxon>Planctomycetia</taxon>
        <taxon>Pirellulales</taxon>
        <taxon>Pirellulaceae</taxon>
        <taxon>Rubripirellula</taxon>
    </lineage>
</organism>
<accession>A0A5C6FDC9</accession>